<name>A0A917YWK8_9ACTN</name>
<reference evidence="3" key="1">
    <citation type="journal article" date="2014" name="Int. J. Syst. Evol. Microbiol.">
        <title>Complete genome sequence of Corynebacterium casei LMG S-19264T (=DSM 44701T), isolated from a smear-ripened cheese.</title>
        <authorList>
            <consortium name="US DOE Joint Genome Institute (JGI-PGF)"/>
            <person name="Walter F."/>
            <person name="Albersmeier A."/>
            <person name="Kalinowski J."/>
            <person name="Ruckert C."/>
        </authorList>
    </citation>
    <scope>NUCLEOTIDE SEQUENCE</scope>
    <source>
        <strain evidence="3">CGMCC 4.7368</strain>
    </source>
</reference>
<accession>A0A917YWK8</accession>
<feature type="region of interest" description="Disordered" evidence="1">
    <location>
        <begin position="34"/>
        <end position="62"/>
    </location>
</feature>
<reference evidence="3" key="2">
    <citation type="submission" date="2020-09" db="EMBL/GenBank/DDBJ databases">
        <authorList>
            <person name="Sun Q."/>
            <person name="Zhou Y."/>
        </authorList>
    </citation>
    <scope>NUCLEOTIDE SEQUENCE</scope>
    <source>
        <strain evidence="3">CGMCC 4.7368</strain>
    </source>
</reference>
<comment type="caution">
    <text evidence="3">The sequence shown here is derived from an EMBL/GenBank/DDBJ whole genome shotgun (WGS) entry which is preliminary data.</text>
</comment>
<dbReference type="RefSeq" id="WP_189124109.1">
    <property type="nucleotide sequence ID" value="NZ_BMNH01000005.1"/>
</dbReference>
<protein>
    <recommendedName>
        <fullName evidence="5">Ig-like domain-containing protein</fullName>
    </recommendedName>
</protein>
<evidence type="ECO:0008006" key="5">
    <source>
        <dbReference type="Google" id="ProtNLM"/>
    </source>
</evidence>
<dbReference type="Proteomes" id="UP000646523">
    <property type="component" value="Unassembled WGS sequence"/>
</dbReference>
<gene>
    <name evidence="3" type="ORF">GCM10012289_23940</name>
</gene>
<organism evidence="3 4">
    <name type="scientific">Nonomuraea cavernae</name>
    <dbReference type="NCBI Taxonomy" id="2045107"/>
    <lineage>
        <taxon>Bacteria</taxon>
        <taxon>Bacillati</taxon>
        <taxon>Actinomycetota</taxon>
        <taxon>Actinomycetes</taxon>
        <taxon>Streptosporangiales</taxon>
        <taxon>Streptosporangiaceae</taxon>
        <taxon>Nonomuraea</taxon>
    </lineage>
</organism>
<keyword evidence="2" id="KW-0732">Signal</keyword>
<dbReference type="EMBL" id="BMNH01000005">
    <property type="protein sequence ID" value="GGO67461.1"/>
    <property type="molecule type" value="Genomic_DNA"/>
</dbReference>
<feature type="chain" id="PRO_5037318227" description="Ig-like domain-containing protein" evidence="2">
    <location>
        <begin position="35"/>
        <end position="487"/>
    </location>
</feature>
<proteinExistence type="predicted"/>
<feature type="signal peptide" evidence="2">
    <location>
        <begin position="1"/>
        <end position="34"/>
    </location>
</feature>
<evidence type="ECO:0000256" key="2">
    <source>
        <dbReference type="SAM" id="SignalP"/>
    </source>
</evidence>
<evidence type="ECO:0000313" key="3">
    <source>
        <dbReference type="EMBL" id="GGO67461.1"/>
    </source>
</evidence>
<keyword evidence="4" id="KW-1185">Reference proteome</keyword>
<evidence type="ECO:0000256" key="1">
    <source>
        <dbReference type="SAM" id="MobiDB-lite"/>
    </source>
</evidence>
<sequence length="487" mass="51050">MMSSPLARKAVAFGASTVVLAGMVAALAAGPAQAGPKVGQVGPAAAQAGPKKPQPKVSVSTPKATQRDYAGACPIKVNVSAKISVKATGKTTLAYRWLHGDGSKSKVKTVRIKGHGTKTVTVKQSATFKDDVKKGWEAVQVLSPRKVTSKKGYFSVTCAKVVELKEVTKVSVRAWASPSSYVGSCTPGTKIDFTGLIRVSDPSWVRYRWILNGKVVDYGKTKVWRSKKVGFGISPRSSEHGYAVLQVLGPDRAYSNKAHYKVLCKSEAPATRVAVTDLVTATNHDGCKVGAHAVVRSTGPGRVEYVWSLNGQRVLRGDTVFNHGGKRTVTLPEKVLTGAATKGGKITLTVFGPRNSDSITQSYAACEAPKPTVSVSAVTVAGQRNEMCADKRGPGVDFKATLTSTGPTTVKYYWVVNGKRDHNTLERQVNGSLDVQWGVGGTHGASVTSGSIELVVISPNATSSGAAQFTATCPAPSTPAPAATPSA</sequence>
<feature type="compositionally biased region" description="Low complexity" evidence="1">
    <location>
        <begin position="34"/>
        <end position="57"/>
    </location>
</feature>
<evidence type="ECO:0000313" key="4">
    <source>
        <dbReference type="Proteomes" id="UP000646523"/>
    </source>
</evidence>
<dbReference type="AlphaFoldDB" id="A0A917YWK8"/>